<proteinExistence type="predicted"/>
<dbReference type="EMBL" id="GBRH01159060">
    <property type="protein sequence ID" value="JAE38836.1"/>
    <property type="molecule type" value="Transcribed_RNA"/>
</dbReference>
<reference evidence="1" key="2">
    <citation type="journal article" date="2015" name="Data Brief">
        <title>Shoot transcriptome of the giant reed, Arundo donax.</title>
        <authorList>
            <person name="Barrero R.A."/>
            <person name="Guerrero F.D."/>
            <person name="Moolhuijzen P."/>
            <person name="Goolsby J.A."/>
            <person name="Tidwell J."/>
            <person name="Bellgard S.E."/>
            <person name="Bellgard M.I."/>
        </authorList>
    </citation>
    <scope>NUCLEOTIDE SEQUENCE</scope>
    <source>
        <tissue evidence="1">Shoot tissue taken approximately 20 cm above the soil surface</tissue>
    </source>
</reference>
<accession>A0A0A9HVC8</accession>
<name>A0A0A9HVC8_ARUDO</name>
<sequence>MCGGTERPKHYECGKLTFLKDENQCFLKCLLSELQRPAAQSMSHMRPFTPFFSLHSLQGRIVPTCSLQGT</sequence>
<dbReference type="AlphaFoldDB" id="A0A0A9HVC8"/>
<reference evidence="1" key="1">
    <citation type="submission" date="2014-09" db="EMBL/GenBank/DDBJ databases">
        <authorList>
            <person name="Magalhaes I.L.F."/>
            <person name="Oliveira U."/>
            <person name="Santos F.R."/>
            <person name="Vidigal T.H.D.A."/>
            <person name="Brescovit A.D."/>
            <person name="Santos A.J."/>
        </authorList>
    </citation>
    <scope>NUCLEOTIDE SEQUENCE</scope>
    <source>
        <tissue evidence="1">Shoot tissue taken approximately 20 cm above the soil surface</tissue>
    </source>
</reference>
<evidence type="ECO:0000313" key="1">
    <source>
        <dbReference type="EMBL" id="JAE38836.1"/>
    </source>
</evidence>
<protein>
    <submittedName>
        <fullName evidence="1">Uncharacterized protein</fullName>
    </submittedName>
</protein>
<organism evidence="1">
    <name type="scientific">Arundo donax</name>
    <name type="common">Giant reed</name>
    <name type="synonym">Donax arundinaceus</name>
    <dbReference type="NCBI Taxonomy" id="35708"/>
    <lineage>
        <taxon>Eukaryota</taxon>
        <taxon>Viridiplantae</taxon>
        <taxon>Streptophyta</taxon>
        <taxon>Embryophyta</taxon>
        <taxon>Tracheophyta</taxon>
        <taxon>Spermatophyta</taxon>
        <taxon>Magnoliopsida</taxon>
        <taxon>Liliopsida</taxon>
        <taxon>Poales</taxon>
        <taxon>Poaceae</taxon>
        <taxon>PACMAD clade</taxon>
        <taxon>Arundinoideae</taxon>
        <taxon>Arundineae</taxon>
        <taxon>Arundo</taxon>
    </lineage>
</organism>